<dbReference type="Proteomes" id="UP000294530">
    <property type="component" value="Unassembled WGS sequence"/>
</dbReference>
<keyword evidence="3" id="KW-1185">Reference proteome</keyword>
<accession>A0A976FPN4</accession>
<reference evidence="2 3" key="1">
    <citation type="journal article" date="2021" name="Genome Biol.">
        <title>AFLAP: assembly-free linkage analysis pipeline using k-mers from genome sequencing data.</title>
        <authorList>
            <person name="Fletcher K."/>
            <person name="Zhang L."/>
            <person name="Gil J."/>
            <person name="Han R."/>
            <person name="Cavanaugh K."/>
            <person name="Michelmore R."/>
        </authorList>
    </citation>
    <scope>NUCLEOTIDE SEQUENCE [LARGE SCALE GENOMIC DNA]</scope>
    <source>
        <strain evidence="2 3">SF5</strain>
    </source>
</reference>
<proteinExistence type="predicted"/>
<gene>
    <name evidence="2" type="ORF">CCR75_001613</name>
</gene>
<evidence type="ECO:0008006" key="4">
    <source>
        <dbReference type="Google" id="ProtNLM"/>
    </source>
</evidence>
<dbReference type="GeneID" id="94345386"/>
<protein>
    <recommendedName>
        <fullName evidence="4">RXLR effector</fullName>
    </recommendedName>
</protein>
<dbReference type="KEGG" id="blac:94345386"/>
<evidence type="ECO:0000313" key="3">
    <source>
        <dbReference type="Proteomes" id="UP000294530"/>
    </source>
</evidence>
<keyword evidence="1" id="KW-0732">Signal</keyword>
<evidence type="ECO:0000256" key="1">
    <source>
        <dbReference type="SAM" id="SignalP"/>
    </source>
</evidence>
<comment type="caution">
    <text evidence="2">The sequence shown here is derived from an EMBL/GenBank/DDBJ whole genome shotgun (WGS) entry which is preliminary data.</text>
</comment>
<evidence type="ECO:0000313" key="2">
    <source>
        <dbReference type="EMBL" id="TDH70279.1"/>
    </source>
</evidence>
<organism evidence="2 3">
    <name type="scientific">Bremia lactucae</name>
    <name type="common">Lettuce downy mildew</name>
    <dbReference type="NCBI Taxonomy" id="4779"/>
    <lineage>
        <taxon>Eukaryota</taxon>
        <taxon>Sar</taxon>
        <taxon>Stramenopiles</taxon>
        <taxon>Oomycota</taxon>
        <taxon>Peronosporomycetes</taxon>
        <taxon>Peronosporales</taxon>
        <taxon>Peronosporaceae</taxon>
        <taxon>Bremia</taxon>
    </lineage>
</organism>
<sequence length="202" mass="21995">MPFLLQLILLTALAVSVAFAIESEQSQHTRLRGLLDRIVSSESTPEPVRVLSASWEEGKTGVPRQLVPISEKIMGGGTVVLFNDRRVPTVGEKESAVVNFDVRSIPNCVVSVCGEMSQWYLGSKEKCFDLRIAPKSADRQENGLIRGLSAAYSGLRPVATTLYLKFDETNFIDGSKCEYEILAGTKTVREDQVASGSEAAIA</sequence>
<dbReference type="EMBL" id="SHOA02000010">
    <property type="protein sequence ID" value="TDH70279.1"/>
    <property type="molecule type" value="Genomic_DNA"/>
</dbReference>
<feature type="signal peptide" evidence="1">
    <location>
        <begin position="1"/>
        <end position="20"/>
    </location>
</feature>
<dbReference type="RefSeq" id="XP_067819778.1">
    <property type="nucleotide sequence ID" value="XM_067959715.1"/>
</dbReference>
<feature type="chain" id="PRO_5037356022" description="RXLR effector" evidence="1">
    <location>
        <begin position="21"/>
        <end position="202"/>
    </location>
</feature>
<name>A0A976FPN4_BRELC</name>
<dbReference type="OrthoDB" id="164967at2759"/>
<dbReference type="AlphaFoldDB" id="A0A976FPN4"/>